<keyword evidence="2" id="KW-0812">Transmembrane</keyword>
<dbReference type="PANTHER" id="PTHR34814">
    <property type="entry name" value="NITROSOGUANIDINE RESISTANCE PROTEIN SNG1"/>
    <property type="match status" value="1"/>
</dbReference>
<evidence type="ECO:0000313" key="5">
    <source>
        <dbReference type="Proteomes" id="UP000217199"/>
    </source>
</evidence>
<evidence type="ECO:0000313" key="4">
    <source>
        <dbReference type="EMBL" id="PAV18859.1"/>
    </source>
</evidence>
<feature type="transmembrane region" description="Helical" evidence="2">
    <location>
        <begin position="320"/>
        <end position="347"/>
    </location>
</feature>
<keyword evidence="2" id="KW-1133">Transmembrane helix</keyword>
<keyword evidence="2" id="KW-0472">Membrane</keyword>
<feature type="transmembrane region" description="Helical" evidence="2">
    <location>
        <begin position="82"/>
        <end position="105"/>
    </location>
</feature>
<feature type="transmembrane region" description="Helical" evidence="2">
    <location>
        <begin position="277"/>
        <end position="299"/>
    </location>
</feature>
<name>A0A286UH55_9AGAM</name>
<dbReference type="OrthoDB" id="2140105at2759"/>
<dbReference type="Proteomes" id="UP000217199">
    <property type="component" value="Unassembled WGS sequence"/>
</dbReference>
<feature type="domain" description="DUF3533" evidence="3">
    <location>
        <begin position="88"/>
        <end position="455"/>
    </location>
</feature>
<dbReference type="InParanoid" id="A0A286UH55"/>
<feature type="compositionally biased region" description="Low complexity" evidence="1">
    <location>
        <begin position="28"/>
        <end position="38"/>
    </location>
</feature>
<feature type="compositionally biased region" description="Polar residues" evidence="1">
    <location>
        <begin position="45"/>
        <end position="56"/>
    </location>
</feature>
<protein>
    <submittedName>
        <fullName evidence="4">Response to drug-related protein</fullName>
    </submittedName>
</protein>
<evidence type="ECO:0000256" key="2">
    <source>
        <dbReference type="SAM" id="Phobius"/>
    </source>
</evidence>
<evidence type="ECO:0000256" key="1">
    <source>
        <dbReference type="SAM" id="MobiDB-lite"/>
    </source>
</evidence>
<dbReference type="InterPro" id="IPR053001">
    <property type="entry name" value="MNNG_permease-like"/>
</dbReference>
<gene>
    <name evidence="4" type="ORF">PNOK_0570200</name>
</gene>
<comment type="caution">
    <text evidence="4">The sequence shown here is derived from an EMBL/GenBank/DDBJ whole genome shotgun (WGS) entry which is preliminary data.</text>
</comment>
<dbReference type="Pfam" id="PF12051">
    <property type="entry name" value="DUF3533"/>
    <property type="match status" value="1"/>
</dbReference>
<feature type="transmembrane region" description="Helical" evidence="2">
    <location>
        <begin position="359"/>
        <end position="383"/>
    </location>
</feature>
<dbReference type="AlphaFoldDB" id="A0A286UH55"/>
<keyword evidence="5" id="KW-1185">Reference proteome</keyword>
<organism evidence="4 5">
    <name type="scientific">Pyrrhoderma noxium</name>
    <dbReference type="NCBI Taxonomy" id="2282107"/>
    <lineage>
        <taxon>Eukaryota</taxon>
        <taxon>Fungi</taxon>
        <taxon>Dikarya</taxon>
        <taxon>Basidiomycota</taxon>
        <taxon>Agaricomycotina</taxon>
        <taxon>Agaricomycetes</taxon>
        <taxon>Hymenochaetales</taxon>
        <taxon>Hymenochaetaceae</taxon>
        <taxon>Pyrrhoderma</taxon>
    </lineage>
</organism>
<proteinExistence type="predicted"/>
<dbReference type="GO" id="GO:0016020">
    <property type="term" value="C:membrane"/>
    <property type="evidence" value="ECO:0007669"/>
    <property type="project" value="TreeGrafter"/>
</dbReference>
<feature type="transmembrane region" description="Helical" evidence="2">
    <location>
        <begin position="390"/>
        <end position="414"/>
    </location>
</feature>
<dbReference type="EMBL" id="NBII01000005">
    <property type="protein sequence ID" value="PAV18859.1"/>
    <property type="molecule type" value="Genomic_DNA"/>
</dbReference>
<sequence>MKKSSPRSRVSVDGVEQEQDQDRTRNNSIESSSASAIPKPSPPSQRHSAVPNNNDGPPQPFSNGFWDKSPGMTRSRKMYLQVLFRGTVLIILVIFGYLSIFWGSLFKTTEYIHKLKGWVVDFDGGSIGQTVVEAFQNNTGLPSQLTWQVIDASQFSNVDEVAAAVVDEQVWVAVTINPGASNNLSAAIANADASYDGSNAITAYAAEARNENGYSIIEPIMQVPLLAAVDAYARQNALQVGTNGSINVQNLLEQAPGVLTTPIYYTINNLRPFDVPVAQAVDFVGLIYLLIISFVTCINNYQARVFISGINRHLRLRSLLLVRIAVPFVSYFVISLFFSLLSLAFQAPFSRFYGKAGFVIYWMMNWCGMMSLGLALESLITVLTPAFTPFFLILWIISNVSVASVPIEVLPGVFRYGYAAPFYNVSLTVRAILFNTKNKIGLNFGVQIAWIAISIVTMSLLTILMRKKEEKAFRQQNNKDIEKA</sequence>
<feature type="region of interest" description="Disordered" evidence="1">
    <location>
        <begin position="1"/>
        <end position="67"/>
    </location>
</feature>
<dbReference type="PANTHER" id="PTHR34814:SF1">
    <property type="entry name" value="NITROSOGUANIDINE RESISTANCE PROTEIN SNG1"/>
    <property type="match status" value="1"/>
</dbReference>
<reference evidence="4 5" key="1">
    <citation type="journal article" date="2017" name="Mol. Ecol.">
        <title>Comparative and population genomic landscape of Phellinus noxius: A hypervariable fungus causing root rot in trees.</title>
        <authorList>
            <person name="Chung C.L."/>
            <person name="Lee T.J."/>
            <person name="Akiba M."/>
            <person name="Lee H.H."/>
            <person name="Kuo T.H."/>
            <person name="Liu D."/>
            <person name="Ke H.M."/>
            <person name="Yokoi T."/>
            <person name="Roa M.B."/>
            <person name="Lu M.J."/>
            <person name="Chang Y.Y."/>
            <person name="Ann P.J."/>
            <person name="Tsai J.N."/>
            <person name="Chen C.Y."/>
            <person name="Tzean S.S."/>
            <person name="Ota Y."/>
            <person name="Hattori T."/>
            <person name="Sahashi N."/>
            <person name="Liou R.F."/>
            <person name="Kikuchi T."/>
            <person name="Tsai I.J."/>
        </authorList>
    </citation>
    <scope>NUCLEOTIDE SEQUENCE [LARGE SCALE GENOMIC DNA]</scope>
    <source>
        <strain evidence="4 5">FFPRI411160</strain>
    </source>
</reference>
<evidence type="ECO:0000259" key="3">
    <source>
        <dbReference type="Pfam" id="PF12051"/>
    </source>
</evidence>
<accession>A0A286UH55</accession>
<dbReference type="InterPro" id="IPR022703">
    <property type="entry name" value="DUF3533"/>
</dbReference>
<feature type="transmembrane region" description="Helical" evidence="2">
    <location>
        <begin position="444"/>
        <end position="465"/>
    </location>
</feature>
<dbReference type="STRING" id="2282107.A0A286UH55"/>